<dbReference type="Proteomes" id="UP000253570">
    <property type="component" value="Unassembled WGS sequence"/>
</dbReference>
<proteinExistence type="predicted"/>
<dbReference type="SUPFAM" id="SSF53659">
    <property type="entry name" value="Isocitrate/Isopropylmalate dehydrogenase-like"/>
    <property type="match status" value="1"/>
</dbReference>
<evidence type="ECO:0000313" key="4">
    <source>
        <dbReference type="EMBL" id="RCL73733.1"/>
    </source>
</evidence>
<keyword evidence="3" id="KW-0520">NAD</keyword>
<evidence type="ECO:0000256" key="2">
    <source>
        <dbReference type="ARBA" id="ARBA00023002"/>
    </source>
</evidence>
<dbReference type="InterPro" id="IPR005255">
    <property type="entry name" value="PdxA_fam"/>
</dbReference>
<evidence type="ECO:0000256" key="3">
    <source>
        <dbReference type="ARBA" id="ARBA00023027"/>
    </source>
</evidence>
<dbReference type="PANTHER" id="PTHR30004">
    <property type="entry name" value="4-HYDROXYTHREONINE-4-PHOSPHATE DEHYDROGENASE"/>
    <property type="match status" value="1"/>
</dbReference>
<reference evidence="4 5" key="1">
    <citation type="journal article" date="2018" name="Microbiome">
        <title>Fine metagenomic profile of the Mediterranean stratified and mixed water columns revealed by assembly and recruitment.</title>
        <authorList>
            <person name="Haro-Moreno J.M."/>
            <person name="Lopez-Perez M."/>
            <person name="De La Torre J.R."/>
            <person name="Picazo A."/>
            <person name="Camacho A."/>
            <person name="Rodriguez-Valera F."/>
        </authorList>
    </citation>
    <scope>NUCLEOTIDE SEQUENCE [LARGE SCALE GENOMIC DNA]</scope>
    <source>
        <strain evidence="4">MED-G57</strain>
    </source>
</reference>
<dbReference type="Gene3D" id="3.40.718.10">
    <property type="entry name" value="Isopropylmalate Dehydrogenase"/>
    <property type="match status" value="1"/>
</dbReference>
<dbReference type="NCBIfam" id="TIGR00557">
    <property type="entry name" value="pdxA"/>
    <property type="match status" value="1"/>
</dbReference>
<comment type="caution">
    <text evidence="4">The sequence shown here is derived from an EMBL/GenBank/DDBJ whole genome shotgun (WGS) entry which is preliminary data.</text>
</comment>
<keyword evidence="2 4" id="KW-0560">Oxidoreductase</keyword>
<keyword evidence="1" id="KW-0479">Metal-binding</keyword>
<dbReference type="PANTHER" id="PTHR30004:SF6">
    <property type="entry name" value="D-THREONATE 4-PHOSPHATE DEHYDROGENASE"/>
    <property type="match status" value="1"/>
</dbReference>
<dbReference type="GO" id="GO:0051287">
    <property type="term" value="F:NAD binding"/>
    <property type="evidence" value="ECO:0007669"/>
    <property type="project" value="InterPro"/>
</dbReference>
<protein>
    <submittedName>
        <fullName evidence="4">4-hydroxythreonine-4-phosphate dehydrogenase PdxA</fullName>
        <ecNumber evidence="4">1.1.1.262</ecNumber>
    </submittedName>
</protein>
<dbReference type="GO" id="GO:0046872">
    <property type="term" value="F:metal ion binding"/>
    <property type="evidence" value="ECO:0007669"/>
    <property type="project" value="UniProtKB-KW"/>
</dbReference>
<accession>A0A368DR18</accession>
<name>A0A368DR18_9PROT</name>
<evidence type="ECO:0000256" key="1">
    <source>
        <dbReference type="ARBA" id="ARBA00022723"/>
    </source>
</evidence>
<dbReference type="EC" id="1.1.1.262" evidence="4"/>
<gene>
    <name evidence="4" type="primary">pdxA</name>
    <name evidence="4" type="ORF">DBW71_02855</name>
</gene>
<sequence>MNIKTNNKNLPVGLTMGDPAGISPDITILSWALRDQLKLPNFIYFGSNDLLQRRAEILKLKIKTKKVNDLDNYNVSKKSDALMVYDIPIFEEKIGQYDKKNNQFIIDSIVTARQKISENKISAIVTNPVNKKSLSYLGCQYHGQTELFSFLDNKKTAVMLLASDKLKVVPLTRHLPLAKVSNTITKELIITTSKIVRNSLKNYFQISNPKIFLTGLNPHAGDGGLCGMEEIKIIEPAILELQRTGMNISGPFSADSLFNENNLSTYDAVICMYHDQALIPIKTISPFSAVNITLGLTTLRTSPDHGPAYLLAGTGKAHPESLIRAINMANSMVRNHSKGNFKDFRI</sequence>
<evidence type="ECO:0000313" key="5">
    <source>
        <dbReference type="Proteomes" id="UP000253570"/>
    </source>
</evidence>
<dbReference type="AlphaFoldDB" id="A0A368DR18"/>
<organism evidence="4 5">
    <name type="scientific">PS1 clade bacterium</name>
    <dbReference type="NCBI Taxonomy" id="2175152"/>
    <lineage>
        <taxon>Bacteria</taxon>
        <taxon>Pseudomonadati</taxon>
        <taxon>Pseudomonadota</taxon>
        <taxon>Alphaproteobacteria</taxon>
        <taxon>PS1 clade</taxon>
    </lineage>
</organism>
<dbReference type="GO" id="GO:0050570">
    <property type="term" value="F:4-hydroxythreonine-4-phosphate dehydrogenase activity"/>
    <property type="evidence" value="ECO:0007669"/>
    <property type="project" value="UniProtKB-EC"/>
</dbReference>
<dbReference type="EMBL" id="QOQD01000005">
    <property type="protein sequence ID" value="RCL73733.1"/>
    <property type="molecule type" value="Genomic_DNA"/>
</dbReference>
<dbReference type="Pfam" id="PF04166">
    <property type="entry name" value="PdxA"/>
    <property type="match status" value="1"/>
</dbReference>